<dbReference type="RefSeq" id="XP_016255123.1">
    <property type="nucleotide sequence ID" value="XM_016388195.1"/>
</dbReference>
<evidence type="ECO:0008006" key="4">
    <source>
        <dbReference type="Google" id="ProtNLM"/>
    </source>
</evidence>
<feature type="compositionally biased region" description="Polar residues" evidence="1">
    <location>
        <begin position="109"/>
        <end position="128"/>
    </location>
</feature>
<name>A0A0D2BBG1_9EURO</name>
<dbReference type="InterPro" id="IPR046347">
    <property type="entry name" value="bZIP_sf"/>
</dbReference>
<dbReference type="AlphaFoldDB" id="A0A0D2BBG1"/>
<dbReference type="PANTHER" id="PTHR40618">
    <property type="entry name" value="B-ZIP TRANSCRIPTION FACTOR (EUROFUNG)-RELATED"/>
    <property type="match status" value="1"/>
</dbReference>
<dbReference type="VEuPathDB" id="FungiDB:PV07_01649"/>
<dbReference type="HOGENOM" id="CLU_725694_0_0_1"/>
<protein>
    <recommendedName>
        <fullName evidence="4">BZIP domain-containing protein</fullName>
    </recommendedName>
</protein>
<evidence type="ECO:0000256" key="1">
    <source>
        <dbReference type="SAM" id="MobiDB-lite"/>
    </source>
</evidence>
<dbReference type="Gene3D" id="1.20.5.170">
    <property type="match status" value="1"/>
</dbReference>
<proteinExistence type="predicted"/>
<sequence length="410" mass="46218">MRGRPLKVDQNANLEETLRRARGRAAQRRYRHRQEQTLADNEARIEKLESVVQGMINTFLDFGDQVTRSMAVPTHNDSGDLGTAYHEAVKKFRNLAAEVDEDISWPQDQALSSTSDDTRQAANDTDLQLASRGPSKLPSTAGATYEVVRLRRPPCSKASSQTLAISQPALSHNMQKFLSPAIISMPVLNPVLSADYLNIEELSFSEGSLYKRLLHYGMLRNYQALRCDDPQDKRNPWSHRVHRFSLRHSTKWNLLFLTRLALEKMSEESCERIHGPAPPSRELPDNEFFGSEKHRSLATAIQHDLELEGILSDIVRAEEIEDYLAQKGTTRLEGNRLELRLFSGKAKGCRTHGSQASSPHEDIQTVIIDTERFMQKLCDQAICLGNGMGFSKHIVNDVIVYSAVHMGEAQ</sequence>
<dbReference type="OrthoDB" id="4156892at2759"/>
<dbReference type="Proteomes" id="UP000054466">
    <property type="component" value="Unassembled WGS sequence"/>
</dbReference>
<keyword evidence="3" id="KW-1185">Reference proteome</keyword>
<reference evidence="2 3" key="1">
    <citation type="submission" date="2015-01" db="EMBL/GenBank/DDBJ databases">
        <title>The Genome Sequence of Cladophialophora immunda CBS83496.</title>
        <authorList>
            <consortium name="The Broad Institute Genomics Platform"/>
            <person name="Cuomo C."/>
            <person name="de Hoog S."/>
            <person name="Gorbushina A."/>
            <person name="Stielow B."/>
            <person name="Teixiera M."/>
            <person name="Abouelleil A."/>
            <person name="Chapman S.B."/>
            <person name="Priest M."/>
            <person name="Young S.K."/>
            <person name="Wortman J."/>
            <person name="Nusbaum C."/>
            <person name="Birren B."/>
        </authorList>
    </citation>
    <scope>NUCLEOTIDE SEQUENCE [LARGE SCALE GENOMIC DNA]</scope>
    <source>
        <strain evidence="2 3">CBS 83496</strain>
    </source>
</reference>
<evidence type="ECO:0000313" key="2">
    <source>
        <dbReference type="EMBL" id="KIW34907.1"/>
    </source>
</evidence>
<accession>A0A0D2BBG1</accession>
<dbReference type="EMBL" id="KN847040">
    <property type="protein sequence ID" value="KIW34907.1"/>
    <property type="molecule type" value="Genomic_DNA"/>
</dbReference>
<feature type="region of interest" description="Disordered" evidence="1">
    <location>
        <begin position="109"/>
        <end position="140"/>
    </location>
</feature>
<gene>
    <name evidence="2" type="ORF">PV07_01649</name>
</gene>
<dbReference type="PANTHER" id="PTHR40618:SF1">
    <property type="entry name" value="B-ZIP TRANSCRIPTION FACTOR (EUROFUNG)"/>
    <property type="match status" value="1"/>
</dbReference>
<evidence type="ECO:0000313" key="3">
    <source>
        <dbReference type="Proteomes" id="UP000054466"/>
    </source>
</evidence>
<dbReference type="GO" id="GO:0003700">
    <property type="term" value="F:DNA-binding transcription factor activity"/>
    <property type="evidence" value="ECO:0007669"/>
    <property type="project" value="InterPro"/>
</dbReference>
<dbReference type="SUPFAM" id="SSF57959">
    <property type="entry name" value="Leucine zipper domain"/>
    <property type="match status" value="1"/>
</dbReference>
<dbReference type="GeneID" id="27340843"/>
<organism evidence="2 3">
    <name type="scientific">Cladophialophora immunda</name>
    <dbReference type="NCBI Taxonomy" id="569365"/>
    <lineage>
        <taxon>Eukaryota</taxon>
        <taxon>Fungi</taxon>
        <taxon>Dikarya</taxon>
        <taxon>Ascomycota</taxon>
        <taxon>Pezizomycotina</taxon>
        <taxon>Eurotiomycetes</taxon>
        <taxon>Chaetothyriomycetidae</taxon>
        <taxon>Chaetothyriales</taxon>
        <taxon>Herpotrichiellaceae</taxon>
        <taxon>Cladophialophora</taxon>
    </lineage>
</organism>